<feature type="signal peptide" evidence="1">
    <location>
        <begin position="1"/>
        <end position="24"/>
    </location>
</feature>
<proteinExistence type="predicted"/>
<reference evidence="3" key="1">
    <citation type="submission" date="2017-02" db="EMBL/GenBank/DDBJ databases">
        <authorList>
            <person name="Furmanczyk E.M."/>
        </authorList>
    </citation>
    <scope>NUCLEOTIDE SEQUENCE [LARGE SCALE GENOMIC DNA]</scope>
    <source>
        <strain evidence="3">AP3_22</strain>
    </source>
</reference>
<evidence type="ECO:0000313" key="2">
    <source>
        <dbReference type="EMBL" id="POF43029.1"/>
    </source>
</evidence>
<keyword evidence="3" id="KW-1185">Reference proteome</keyword>
<feature type="chain" id="PRO_5015552758" evidence="1">
    <location>
        <begin position="25"/>
        <end position="118"/>
    </location>
</feature>
<accession>A0A2S3VTP9</accession>
<evidence type="ECO:0000256" key="1">
    <source>
        <dbReference type="SAM" id="SignalP"/>
    </source>
</evidence>
<dbReference type="Proteomes" id="UP000237440">
    <property type="component" value="Unassembled WGS sequence"/>
</dbReference>
<dbReference type="OrthoDB" id="6638504at2"/>
<gene>
    <name evidence="2" type="ORF">B0D71_09040</name>
</gene>
<evidence type="ECO:0000313" key="3">
    <source>
        <dbReference type="Proteomes" id="UP000237440"/>
    </source>
</evidence>
<dbReference type="AlphaFoldDB" id="A0A2S3VTP9"/>
<dbReference type="RefSeq" id="WP_103394491.1">
    <property type="nucleotide sequence ID" value="NZ_MUJK01000002.1"/>
</dbReference>
<name>A0A2S3VTP9_9PSED</name>
<comment type="caution">
    <text evidence="2">The sequence shown here is derived from an EMBL/GenBank/DDBJ whole genome shotgun (WGS) entry which is preliminary data.</text>
</comment>
<dbReference type="EMBL" id="MUJK01000002">
    <property type="protein sequence ID" value="POF43029.1"/>
    <property type="molecule type" value="Genomic_DNA"/>
</dbReference>
<protein>
    <submittedName>
        <fullName evidence="2">Uncharacterized protein</fullName>
    </submittedName>
</protein>
<organism evidence="2 3">
    <name type="scientific">Pseudomonas laurylsulfativorans</name>
    <dbReference type="NCBI Taxonomy" id="1943631"/>
    <lineage>
        <taxon>Bacteria</taxon>
        <taxon>Pseudomonadati</taxon>
        <taxon>Pseudomonadota</taxon>
        <taxon>Gammaproteobacteria</taxon>
        <taxon>Pseudomonadales</taxon>
        <taxon>Pseudomonadaceae</taxon>
        <taxon>Pseudomonas</taxon>
    </lineage>
</organism>
<sequence length="118" mass="13352">MKKVMVWKVWMFLLAMTGATCSQAAEINLSSATDFIRMELVLKDVERRHSSYEMNVMLSPEATERIQRISRESIGQQMTVSINGWRISTATVQSVMGSQFRIAIPKSIAKDLLPTLID</sequence>
<keyword evidence="1" id="KW-0732">Signal</keyword>